<proteinExistence type="predicted"/>
<evidence type="ECO:0000313" key="2">
    <source>
        <dbReference type="Proteomes" id="UP000008177"/>
    </source>
</evidence>
<dbReference type="HOGENOM" id="CLU_2096506_0_0_1"/>
<organism evidence="1 2">
    <name type="scientific">Botryotinia fuckeliana (strain T4)</name>
    <name type="common">Noble rot fungus</name>
    <name type="synonym">Botrytis cinerea</name>
    <dbReference type="NCBI Taxonomy" id="999810"/>
    <lineage>
        <taxon>Eukaryota</taxon>
        <taxon>Fungi</taxon>
        <taxon>Dikarya</taxon>
        <taxon>Ascomycota</taxon>
        <taxon>Pezizomycotina</taxon>
        <taxon>Leotiomycetes</taxon>
        <taxon>Helotiales</taxon>
        <taxon>Sclerotiniaceae</taxon>
        <taxon>Botrytis</taxon>
    </lineage>
</organism>
<protein>
    <submittedName>
        <fullName evidence="1">Uncharacterized protein</fullName>
    </submittedName>
</protein>
<sequence>MASMFDGVEKKDGYEEWLPALCRFLKLPQLTSGETPPLYTLFSMLITLSRKYFNSIAKIHFKKKVGLVEALHPHSTVRFLSGNSALVTLRAPLVHSLLTMGKVMFAERQMILFEPR</sequence>
<evidence type="ECO:0000313" key="1">
    <source>
        <dbReference type="EMBL" id="CCD50203.1"/>
    </source>
</evidence>
<reference evidence="2" key="1">
    <citation type="journal article" date="2011" name="PLoS Genet.">
        <title>Genomic analysis of the necrotrophic fungal pathogens Sclerotinia sclerotiorum and Botrytis cinerea.</title>
        <authorList>
            <person name="Amselem J."/>
            <person name="Cuomo C.A."/>
            <person name="van Kan J.A."/>
            <person name="Viaud M."/>
            <person name="Benito E.P."/>
            <person name="Couloux A."/>
            <person name="Coutinho P.M."/>
            <person name="de Vries R.P."/>
            <person name="Dyer P.S."/>
            <person name="Fillinger S."/>
            <person name="Fournier E."/>
            <person name="Gout L."/>
            <person name="Hahn M."/>
            <person name="Kohn L."/>
            <person name="Lapalu N."/>
            <person name="Plummer K.M."/>
            <person name="Pradier J.M."/>
            <person name="Quevillon E."/>
            <person name="Sharon A."/>
            <person name="Simon A."/>
            <person name="ten Have A."/>
            <person name="Tudzynski B."/>
            <person name="Tudzynski P."/>
            <person name="Wincker P."/>
            <person name="Andrew M."/>
            <person name="Anthouard V."/>
            <person name="Beever R.E."/>
            <person name="Beffa R."/>
            <person name="Benoit I."/>
            <person name="Bouzid O."/>
            <person name="Brault B."/>
            <person name="Chen Z."/>
            <person name="Choquer M."/>
            <person name="Collemare J."/>
            <person name="Cotton P."/>
            <person name="Danchin E.G."/>
            <person name="Da Silva C."/>
            <person name="Gautier A."/>
            <person name="Giraud C."/>
            <person name="Giraud T."/>
            <person name="Gonzalez C."/>
            <person name="Grossetete S."/>
            <person name="Guldener U."/>
            <person name="Henrissat B."/>
            <person name="Howlett B.J."/>
            <person name="Kodira C."/>
            <person name="Kretschmer M."/>
            <person name="Lappartient A."/>
            <person name="Leroch M."/>
            <person name="Levis C."/>
            <person name="Mauceli E."/>
            <person name="Neuveglise C."/>
            <person name="Oeser B."/>
            <person name="Pearson M."/>
            <person name="Poulain J."/>
            <person name="Poussereau N."/>
            <person name="Quesneville H."/>
            <person name="Rascle C."/>
            <person name="Schumacher J."/>
            <person name="Segurens B."/>
            <person name="Sexton A."/>
            <person name="Silva E."/>
            <person name="Sirven C."/>
            <person name="Soanes D.M."/>
            <person name="Talbot N.J."/>
            <person name="Templeton M."/>
            <person name="Yandava C."/>
            <person name="Yarden O."/>
            <person name="Zeng Q."/>
            <person name="Rollins J.A."/>
            <person name="Lebrun M.H."/>
            <person name="Dickman M."/>
        </authorList>
    </citation>
    <scope>NUCLEOTIDE SEQUENCE [LARGE SCALE GENOMIC DNA]</scope>
    <source>
        <strain evidence="2">T4</strain>
    </source>
</reference>
<gene>
    <name evidence="1" type="ORF">BofuT4_P091620.1</name>
</gene>
<accession>G2YEK5</accession>
<dbReference type="EMBL" id="FQ790324">
    <property type="protein sequence ID" value="CCD50203.1"/>
    <property type="molecule type" value="Genomic_DNA"/>
</dbReference>
<dbReference type="InParanoid" id="G2YEK5"/>
<dbReference type="Proteomes" id="UP000008177">
    <property type="component" value="Unplaced contigs"/>
</dbReference>
<name>G2YEK5_BOTF4</name>
<dbReference type="AlphaFoldDB" id="G2YEK5"/>